<comment type="pathway">
    <text evidence="2 12">Amino-acid biosynthesis; L-histidine biosynthesis; L-histidine from 5-phospho-alpha-D-ribose 1-diphosphate: step 5/9.</text>
</comment>
<comment type="subunit">
    <text evidence="3 12">Heterodimer of HisH and HisF.</text>
</comment>
<keyword evidence="5 12" id="KW-0028">Amino-acid biosynthesis</keyword>
<keyword evidence="8 12" id="KW-0368">Histidine biosynthesis</keyword>
<feature type="domain" description="Glutamine amidotransferase" evidence="14">
    <location>
        <begin position="6"/>
        <end position="210"/>
    </location>
</feature>
<dbReference type="EMBL" id="JACNFK010000026">
    <property type="protein sequence ID" value="MBC8519737.1"/>
    <property type="molecule type" value="Genomic_DNA"/>
</dbReference>
<evidence type="ECO:0000256" key="3">
    <source>
        <dbReference type="ARBA" id="ARBA00011152"/>
    </source>
</evidence>
<dbReference type="AlphaFoldDB" id="A0A8J6TXI4"/>
<keyword evidence="4 12" id="KW-0963">Cytoplasm</keyword>
<evidence type="ECO:0000259" key="14">
    <source>
        <dbReference type="Pfam" id="PF00117"/>
    </source>
</evidence>
<evidence type="ECO:0000256" key="5">
    <source>
        <dbReference type="ARBA" id="ARBA00022605"/>
    </source>
</evidence>
<evidence type="ECO:0000256" key="11">
    <source>
        <dbReference type="ARBA" id="ARBA00049534"/>
    </source>
</evidence>
<dbReference type="FunFam" id="3.40.50.880:FF:000023">
    <property type="entry name" value="Imidazole glycerol phosphate synthase subunit HisH"/>
    <property type="match status" value="1"/>
</dbReference>
<comment type="function">
    <text evidence="12">IGPS catalyzes the conversion of PRFAR and glutamine to IGP, AICAR and glutamate. The HisH subunit catalyzes the hydrolysis of glutamine to glutamate and ammonia as part of the synthesis of IGP and AICAR. The resulting ammonia molecule is channeled to the active site of HisF.</text>
</comment>
<dbReference type="InterPro" id="IPR017926">
    <property type="entry name" value="GATASE"/>
</dbReference>
<dbReference type="EC" id="3.5.1.2" evidence="12"/>
<proteinExistence type="inferred from homology"/>
<dbReference type="CDD" id="cd01748">
    <property type="entry name" value="GATase1_IGP_Synthase"/>
    <property type="match status" value="1"/>
</dbReference>
<gene>
    <name evidence="12 15" type="primary">hisH</name>
    <name evidence="15" type="ORF">H8D24_04935</name>
</gene>
<feature type="active site" description="Nucleophile" evidence="12 13">
    <location>
        <position position="82"/>
    </location>
</feature>
<keyword evidence="9 12" id="KW-0456">Lyase</keyword>
<evidence type="ECO:0000256" key="4">
    <source>
        <dbReference type="ARBA" id="ARBA00022490"/>
    </source>
</evidence>
<evidence type="ECO:0000256" key="8">
    <source>
        <dbReference type="ARBA" id="ARBA00023102"/>
    </source>
</evidence>
<comment type="catalytic activity">
    <reaction evidence="11 12">
        <text>L-glutamine + H2O = L-glutamate + NH4(+)</text>
        <dbReference type="Rhea" id="RHEA:15889"/>
        <dbReference type="ChEBI" id="CHEBI:15377"/>
        <dbReference type="ChEBI" id="CHEBI:28938"/>
        <dbReference type="ChEBI" id="CHEBI:29985"/>
        <dbReference type="ChEBI" id="CHEBI:58359"/>
        <dbReference type="EC" id="3.5.1.2"/>
    </reaction>
</comment>
<keyword evidence="7 12" id="KW-0315">Glutamine amidotransferase</keyword>
<evidence type="ECO:0000256" key="13">
    <source>
        <dbReference type="PIRSR" id="PIRSR000495-1"/>
    </source>
</evidence>
<evidence type="ECO:0000256" key="2">
    <source>
        <dbReference type="ARBA" id="ARBA00005091"/>
    </source>
</evidence>
<dbReference type="PANTHER" id="PTHR42701:SF2">
    <property type="entry name" value="IMIDAZOLE GLYCEROL PHOSPHATE SYNTHASE SUBUNIT HISH 1"/>
    <property type="match status" value="1"/>
</dbReference>
<comment type="catalytic activity">
    <reaction evidence="10 12">
        <text>5-[(5-phospho-1-deoxy-D-ribulos-1-ylimino)methylamino]-1-(5-phospho-beta-D-ribosyl)imidazole-4-carboxamide + L-glutamine = D-erythro-1-(imidazol-4-yl)glycerol 3-phosphate + 5-amino-1-(5-phospho-beta-D-ribosyl)imidazole-4-carboxamide + L-glutamate + H(+)</text>
        <dbReference type="Rhea" id="RHEA:24793"/>
        <dbReference type="ChEBI" id="CHEBI:15378"/>
        <dbReference type="ChEBI" id="CHEBI:29985"/>
        <dbReference type="ChEBI" id="CHEBI:58278"/>
        <dbReference type="ChEBI" id="CHEBI:58359"/>
        <dbReference type="ChEBI" id="CHEBI:58475"/>
        <dbReference type="ChEBI" id="CHEBI:58525"/>
        <dbReference type="EC" id="4.3.2.10"/>
    </reaction>
</comment>
<dbReference type="Pfam" id="PF00117">
    <property type="entry name" value="GATase"/>
    <property type="match status" value="1"/>
</dbReference>
<dbReference type="Gene3D" id="3.40.50.880">
    <property type="match status" value="1"/>
</dbReference>
<dbReference type="EC" id="4.3.2.10" evidence="12"/>
<evidence type="ECO:0000313" key="16">
    <source>
        <dbReference type="Proteomes" id="UP000654401"/>
    </source>
</evidence>
<dbReference type="PIRSF" id="PIRSF000495">
    <property type="entry name" value="Amidotransf_hisH"/>
    <property type="match status" value="1"/>
</dbReference>
<keyword evidence="6 12" id="KW-0378">Hydrolase</keyword>
<dbReference type="GO" id="GO:0016829">
    <property type="term" value="F:lyase activity"/>
    <property type="evidence" value="ECO:0007669"/>
    <property type="project" value="UniProtKB-KW"/>
</dbReference>
<accession>A0A8J6TXI4</accession>
<dbReference type="GO" id="GO:0005737">
    <property type="term" value="C:cytoplasm"/>
    <property type="evidence" value="ECO:0007669"/>
    <property type="project" value="UniProtKB-SubCell"/>
</dbReference>
<comment type="subcellular location">
    <subcellularLocation>
        <location evidence="1 12">Cytoplasm</location>
    </subcellularLocation>
</comment>
<dbReference type="PANTHER" id="PTHR42701">
    <property type="entry name" value="IMIDAZOLE GLYCEROL PHOSPHATE SYNTHASE SUBUNIT HISH"/>
    <property type="match status" value="1"/>
</dbReference>
<evidence type="ECO:0000256" key="7">
    <source>
        <dbReference type="ARBA" id="ARBA00022962"/>
    </source>
</evidence>
<name>A0A8J6TXI4_9GAMM</name>
<dbReference type="SUPFAM" id="SSF52317">
    <property type="entry name" value="Class I glutamine amidotransferase-like"/>
    <property type="match status" value="1"/>
</dbReference>
<dbReference type="HAMAP" id="MF_00278">
    <property type="entry name" value="HisH"/>
    <property type="match status" value="1"/>
</dbReference>
<sequence length="217" mass="24191">MSTLAVIDYGMGNLRSVSKALEHVAPDLNVVVTDNAETILSADRVVFPGVGAMRDCMDELEKRGLSQVVRDVAIDRPFFGICLGMQLLLEQSEENGGTNGLGIISGEVKQFPDPLMEKSDTGSERLKIPHMGWNQVKQSIDHPMWSTIEDKSRFYFVHSYYAEPGNSDETAATTHYGFDFACALYRDNLFATQFHPEKSQHAGLQLLKNFTDWNGQP</sequence>
<reference evidence="15 16" key="1">
    <citation type="submission" date="2020-08" db="EMBL/GenBank/DDBJ databases">
        <title>Bridging the membrane lipid divide: bacteria of the FCB group superphylum have the potential to synthesize archaeal ether lipids.</title>
        <authorList>
            <person name="Villanueva L."/>
            <person name="Von Meijenfeldt F.A.B."/>
            <person name="Westbye A.B."/>
            <person name="Yadav S."/>
            <person name="Hopmans E.C."/>
            <person name="Dutilh B.E."/>
            <person name="Sinninghe Damste J.S."/>
        </authorList>
    </citation>
    <scope>NUCLEOTIDE SEQUENCE [LARGE SCALE GENOMIC DNA]</scope>
    <source>
        <strain evidence="15">NIOZ-UU100</strain>
    </source>
</reference>
<feature type="active site" evidence="12 13">
    <location>
        <position position="195"/>
    </location>
</feature>
<dbReference type="PROSITE" id="PS51273">
    <property type="entry name" value="GATASE_TYPE_1"/>
    <property type="match status" value="1"/>
</dbReference>
<dbReference type="GO" id="GO:0000107">
    <property type="term" value="F:imidazoleglycerol-phosphate synthase activity"/>
    <property type="evidence" value="ECO:0007669"/>
    <property type="project" value="UniProtKB-UniRule"/>
</dbReference>
<comment type="caution">
    <text evidence="15">The sequence shown here is derived from an EMBL/GenBank/DDBJ whole genome shotgun (WGS) entry which is preliminary data.</text>
</comment>
<dbReference type="Proteomes" id="UP000654401">
    <property type="component" value="Unassembled WGS sequence"/>
</dbReference>
<dbReference type="GO" id="GO:0000105">
    <property type="term" value="P:L-histidine biosynthetic process"/>
    <property type="evidence" value="ECO:0007669"/>
    <property type="project" value="UniProtKB-UniRule"/>
</dbReference>
<protein>
    <recommendedName>
        <fullName evidence="12">Imidazole glycerol phosphate synthase subunit HisH</fullName>
        <ecNumber evidence="12">4.3.2.10</ecNumber>
    </recommendedName>
    <alternativeName>
        <fullName evidence="12">IGP synthase glutaminase subunit</fullName>
        <ecNumber evidence="12">3.5.1.2</ecNumber>
    </alternativeName>
    <alternativeName>
        <fullName evidence="12">IGP synthase subunit HisH</fullName>
    </alternativeName>
    <alternativeName>
        <fullName evidence="12">ImGP synthase subunit HisH</fullName>
        <shortName evidence="12">IGPS subunit HisH</shortName>
    </alternativeName>
</protein>
<dbReference type="InterPro" id="IPR029062">
    <property type="entry name" value="Class_I_gatase-like"/>
</dbReference>
<evidence type="ECO:0000256" key="6">
    <source>
        <dbReference type="ARBA" id="ARBA00022801"/>
    </source>
</evidence>
<feature type="active site" evidence="12 13">
    <location>
        <position position="197"/>
    </location>
</feature>
<evidence type="ECO:0000256" key="12">
    <source>
        <dbReference type="HAMAP-Rule" id="MF_00278"/>
    </source>
</evidence>
<evidence type="ECO:0000256" key="1">
    <source>
        <dbReference type="ARBA" id="ARBA00004496"/>
    </source>
</evidence>
<evidence type="ECO:0000313" key="15">
    <source>
        <dbReference type="EMBL" id="MBC8519737.1"/>
    </source>
</evidence>
<evidence type="ECO:0000256" key="9">
    <source>
        <dbReference type="ARBA" id="ARBA00023239"/>
    </source>
</evidence>
<dbReference type="InterPro" id="IPR010139">
    <property type="entry name" value="Imidazole-glycPsynth_HisH"/>
</dbReference>
<evidence type="ECO:0000256" key="10">
    <source>
        <dbReference type="ARBA" id="ARBA00047838"/>
    </source>
</evidence>
<dbReference type="GO" id="GO:0004359">
    <property type="term" value="F:glutaminase activity"/>
    <property type="evidence" value="ECO:0007669"/>
    <property type="project" value="UniProtKB-EC"/>
</dbReference>
<organism evidence="15 16">
    <name type="scientific">Candidatus Thiopontia autotrophica</name>
    <dbReference type="NCBI Taxonomy" id="2841688"/>
    <lineage>
        <taxon>Bacteria</taxon>
        <taxon>Pseudomonadati</taxon>
        <taxon>Pseudomonadota</taxon>
        <taxon>Gammaproteobacteria</taxon>
        <taxon>Candidatus Thiopontia</taxon>
    </lineage>
</organism>
<dbReference type="NCBIfam" id="TIGR01855">
    <property type="entry name" value="IMP_synth_hisH"/>
    <property type="match status" value="1"/>
</dbReference>
<dbReference type="UniPathway" id="UPA00031">
    <property type="reaction ID" value="UER00010"/>
</dbReference>